<comment type="caution">
    <text evidence="2">The sequence shown here is derived from an EMBL/GenBank/DDBJ whole genome shotgun (WGS) entry which is preliminary data.</text>
</comment>
<name>A0ABM9EIT5_9HYPH</name>
<feature type="region of interest" description="Disordered" evidence="1">
    <location>
        <begin position="43"/>
        <end position="63"/>
    </location>
</feature>
<evidence type="ECO:0000313" key="3">
    <source>
        <dbReference type="Proteomes" id="UP001153050"/>
    </source>
</evidence>
<organism evidence="2 3">
    <name type="scientific">Mesorhizobium escarrei</name>
    <dbReference type="NCBI Taxonomy" id="666018"/>
    <lineage>
        <taxon>Bacteria</taxon>
        <taxon>Pseudomonadati</taxon>
        <taxon>Pseudomonadota</taxon>
        <taxon>Alphaproteobacteria</taxon>
        <taxon>Hyphomicrobiales</taxon>
        <taxon>Phyllobacteriaceae</taxon>
        <taxon>Mesorhizobium</taxon>
    </lineage>
</organism>
<gene>
    <name evidence="2" type="ORF">MES5069_80042</name>
</gene>
<feature type="compositionally biased region" description="Polar residues" evidence="1">
    <location>
        <begin position="44"/>
        <end position="60"/>
    </location>
</feature>
<reference evidence="2 3" key="1">
    <citation type="submission" date="2022-03" db="EMBL/GenBank/DDBJ databases">
        <authorList>
            <person name="Brunel B."/>
        </authorList>
    </citation>
    <scope>NUCLEOTIDE SEQUENCE [LARGE SCALE GENOMIC DNA]</scope>
    <source>
        <strain evidence="2">STM5069sample</strain>
    </source>
</reference>
<evidence type="ECO:0000313" key="2">
    <source>
        <dbReference type="EMBL" id="CAH2409319.1"/>
    </source>
</evidence>
<keyword evidence="3" id="KW-1185">Reference proteome</keyword>
<accession>A0ABM9EIT5</accession>
<evidence type="ECO:0000256" key="1">
    <source>
        <dbReference type="SAM" id="MobiDB-lite"/>
    </source>
</evidence>
<protein>
    <submittedName>
        <fullName evidence="2">Uncharacterized protein</fullName>
    </submittedName>
</protein>
<sequence>MELLFHIAGATLPLARVTQTMCYQDNKANGRFEWAKPWTRNMRRSTSSPLAAPRSTSMANRSARVWRISPPLPSRSAAVRPTFRSARPGSACARRCSPASATSRWAASSASS</sequence>
<dbReference type="Proteomes" id="UP001153050">
    <property type="component" value="Unassembled WGS sequence"/>
</dbReference>
<proteinExistence type="predicted"/>
<dbReference type="EMBL" id="CAKXZT010000179">
    <property type="protein sequence ID" value="CAH2409319.1"/>
    <property type="molecule type" value="Genomic_DNA"/>
</dbReference>